<name>A0ABP1NQE4_XYLVO</name>
<reference evidence="11 12" key="1">
    <citation type="submission" date="2024-08" db="EMBL/GenBank/DDBJ databases">
        <authorList>
            <person name="Will J Nash"/>
            <person name="Angela Man"/>
            <person name="Seanna McTaggart"/>
            <person name="Kendall Baker"/>
            <person name="Tom Barker"/>
            <person name="Leah Catchpole"/>
            <person name="Alex Durrant"/>
            <person name="Karim Gharbi"/>
            <person name="Naomi Irish"/>
            <person name="Gemy Kaithakottil"/>
            <person name="Debby Ku"/>
            <person name="Aaliyah Providence"/>
            <person name="Felix Shaw"/>
            <person name="David Swarbreck"/>
            <person name="Chris Watkins"/>
            <person name="Ann M. McCartney"/>
            <person name="Giulio Formenti"/>
            <person name="Alice Mouton"/>
            <person name="Noel Vella"/>
            <person name="Bjorn M von Reumont"/>
            <person name="Adriana Vella"/>
            <person name="Wilfried Haerty"/>
        </authorList>
    </citation>
    <scope>NUCLEOTIDE SEQUENCE [LARGE SCALE GENOMIC DNA]</scope>
</reference>
<evidence type="ECO:0000313" key="12">
    <source>
        <dbReference type="Proteomes" id="UP001642520"/>
    </source>
</evidence>
<organism evidence="11 12">
    <name type="scientific">Xylocopa violacea</name>
    <name type="common">Violet carpenter bee</name>
    <name type="synonym">Apis violacea</name>
    <dbReference type="NCBI Taxonomy" id="135666"/>
    <lineage>
        <taxon>Eukaryota</taxon>
        <taxon>Metazoa</taxon>
        <taxon>Ecdysozoa</taxon>
        <taxon>Arthropoda</taxon>
        <taxon>Hexapoda</taxon>
        <taxon>Insecta</taxon>
        <taxon>Pterygota</taxon>
        <taxon>Neoptera</taxon>
        <taxon>Endopterygota</taxon>
        <taxon>Hymenoptera</taxon>
        <taxon>Apocrita</taxon>
        <taxon>Aculeata</taxon>
        <taxon>Apoidea</taxon>
        <taxon>Anthophila</taxon>
        <taxon>Apidae</taxon>
        <taxon>Xylocopa</taxon>
        <taxon>Xylocopa</taxon>
    </lineage>
</organism>
<sequence>MSLLLNKLQLTASLFRPSLTKKVIPMKFIHPTFVKFDEINENNDKKHPKIPPSKDRTKIIPVEISIAYLKSSAYKTTYGDGPVWQIYRRNFKGQYAPRKTRKMCIRGGVVSTGSPCPICRDEYLILDYRNIDLIKQFISEHDGRILNYNTTGLCQKAHRNLHVAVMKAKEFGLLTYEVPYLYYNYQEWNK</sequence>
<accession>A0ABP1NQE4</accession>
<evidence type="ECO:0000256" key="8">
    <source>
        <dbReference type="ARBA" id="ARBA00032055"/>
    </source>
</evidence>
<keyword evidence="5" id="KW-0689">Ribosomal protein</keyword>
<evidence type="ECO:0000256" key="6">
    <source>
        <dbReference type="ARBA" id="ARBA00023128"/>
    </source>
</evidence>
<comment type="caution">
    <text evidence="11">The sequence shown here is derived from an EMBL/GenBank/DDBJ whole genome shotgun (WGS) entry which is preliminary data.</text>
</comment>
<evidence type="ECO:0000256" key="4">
    <source>
        <dbReference type="ARBA" id="ARBA00022946"/>
    </source>
</evidence>
<keyword evidence="6" id="KW-0496">Mitochondrion</keyword>
<evidence type="ECO:0000256" key="5">
    <source>
        <dbReference type="ARBA" id="ARBA00022980"/>
    </source>
</evidence>
<dbReference type="PANTHER" id="PTHR13329">
    <property type="entry name" value="MITOCHONDRIAL RIBOSOMAL PROTEIN S18B"/>
    <property type="match status" value="1"/>
</dbReference>
<dbReference type="InterPro" id="IPR040054">
    <property type="entry name" value="MRPS18B"/>
</dbReference>
<gene>
    <name evidence="11" type="ORF">XYLVIOL_LOCUS5980</name>
</gene>
<dbReference type="PANTHER" id="PTHR13329:SF2">
    <property type="entry name" value="SMALL RIBOSOMAL SUBUNIT PROTEIN MS40"/>
    <property type="match status" value="1"/>
</dbReference>
<evidence type="ECO:0000256" key="7">
    <source>
        <dbReference type="ARBA" id="ARBA00023274"/>
    </source>
</evidence>
<dbReference type="InterPro" id="IPR001648">
    <property type="entry name" value="Ribosomal_bS18"/>
</dbReference>
<evidence type="ECO:0000256" key="1">
    <source>
        <dbReference type="ARBA" id="ARBA00004173"/>
    </source>
</evidence>
<evidence type="ECO:0000313" key="11">
    <source>
        <dbReference type="EMBL" id="CAL7943249.1"/>
    </source>
</evidence>
<keyword evidence="3" id="KW-0597">Phosphoprotein</keyword>
<dbReference type="Gene3D" id="4.10.640.10">
    <property type="entry name" value="Ribosomal protein S18"/>
    <property type="match status" value="1"/>
</dbReference>
<dbReference type="InterPro" id="IPR036870">
    <property type="entry name" value="Ribosomal_bS18_sf"/>
</dbReference>
<comment type="subcellular location">
    <subcellularLocation>
        <location evidence="1">Mitochondrion</location>
    </subcellularLocation>
</comment>
<comment type="similarity">
    <text evidence="2">Belongs to the bacterial ribosomal protein bS18 family. Mitochondrion-specific ribosomal protein mS40 subfamily.</text>
</comment>
<keyword evidence="4" id="KW-0809">Transit peptide</keyword>
<protein>
    <recommendedName>
        <fullName evidence="9">Small ribosomal subunit protein mS40</fullName>
    </recommendedName>
    <alternativeName>
        <fullName evidence="8">28S ribosomal protein S18-2, mitochondrial</fullName>
    </alternativeName>
    <alternativeName>
        <fullName evidence="10">28S ribosomal protein S18b, mitochondrial</fullName>
    </alternativeName>
</protein>
<dbReference type="Pfam" id="PF01084">
    <property type="entry name" value="Ribosomal_S18"/>
    <property type="match status" value="1"/>
</dbReference>
<keyword evidence="12" id="KW-1185">Reference proteome</keyword>
<dbReference type="SUPFAM" id="SSF46911">
    <property type="entry name" value="Ribosomal protein S18"/>
    <property type="match status" value="1"/>
</dbReference>
<dbReference type="EMBL" id="CAXAJV020001293">
    <property type="protein sequence ID" value="CAL7943249.1"/>
    <property type="molecule type" value="Genomic_DNA"/>
</dbReference>
<evidence type="ECO:0000256" key="3">
    <source>
        <dbReference type="ARBA" id="ARBA00022553"/>
    </source>
</evidence>
<proteinExistence type="inferred from homology"/>
<keyword evidence="7" id="KW-0687">Ribonucleoprotein</keyword>
<dbReference type="Proteomes" id="UP001642520">
    <property type="component" value="Unassembled WGS sequence"/>
</dbReference>
<evidence type="ECO:0000256" key="10">
    <source>
        <dbReference type="ARBA" id="ARBA00035515"/>
    </source>
</evidence>
<evidence type="ECO:0000256" key="9">
    <source>
        <dbReference type="ARBA" id="ARBA00035130"/>
    </source>
</evidence>
<evidence type="ECO:0000256" key="2">
    <source>
        <dbReference type="ARBA" id="ARBA00006136"/>
    </source>
</evidence>